<evidence type="ECO:0000256" key="2">
    <source>
        <dbReference type="PROSITE-ProRule" id="PRU00708"/>
    </source>
</evidence>
<keyword evidence="1" id="KW-0677">Repeat</keyword>
<accession>A0A803MXK5</accession>
<feature type="repeat" description="PPR" evidence="2">
    <location>
        <begin position="211"/>
        <end position="245"/>
    </location>
</feature>
<dbReference type="OMA" id="MWGEAFE"/>
<dbReference type="PANTHER" id="PTHR47926">
    <property type="entry name" value="PENTATRICOPEPTIDE REPEAT-CONTAINING PROTEIN"/>
    <property type="match status" value="1"/>
</dbReference>
<dbReference type="Proteomes" id="UP000596660">
    <property type="component" value="Unplaced"/>
</dbReference>
<keyword evidence="4" id="KW-1185">Reference proteome</keyword>
<evidence type="ECO:0008006" key="5">
    <source>
        <dbReference type="Google" id="ProtNLM"/>
    </source>
</evidence>
<dbReference type="InterPro" id="IPR046960">
    <property type="entry name" value="PPR_At4g14850-like_plant"/>
</dbReference>
<dbReference type="GO" id="GO:0009451">
    <property type="term" value="P:RNA modification"/>
    <property type="evidence" value="ECO:0007669"/>
    <property type="project" value="InterPro"/>
</dbReference>
<organism evidence="3 4">
    <name type="scientific">Chenopodium quinoa</name>
    <name type="common">Quinoa</name>
    <dbReference type="NCBI Taxonomy" id="63459"/>
    <lineage>
        <taxon>Eukaryota</taxon>
        <taxon>Viridiplantae</taxon>
        <taxon>Streptophyta</taxon>
        <taxon>Embryophyta</taxon>
        <taxon>Tracheophyta</taxon>
        <taxon>Spermatophyta</taxon>
        <taxon>Magnoliopsida</taxon>
        <taxon>eudicotyledons</taxon>
        <taxon>Gunneridae</taxon>
        <taxon>Pentapetalae</taxon>
        <taxon>Caryophyllales</taxon>
        <taxon>Chenopodiaceae</taxon>
        <taxon>Chenopodioideae</taxon>
        <taxon>Atripliceae</taxon>
        <taxon>Chenopodium</taxon>
    </lineage>
</organism>
<reference evidence="3" key="1">
    <citation type="journal article" date="2017" name="Nature">
        <title>The genome of Chenopodium quinoa.</title>
        <authorList>
            <person name="Jarvis D.E."/>
            <person name="Ho Y.S."/>
            <person name="Lightfoot D.J."/>
            <person name="Schmoeckel S.M."/>
            <person name="Li B."/>
            <person name="Borm T.J.A."/>
            <person name="Ohyanagi H."/>
            <person name="Mineta K."/>
            <person name="Michell C.T."/>
            <person name="Saber N."/>
            <person name="Kharbatia N.M."/>
            <person name="Rupper R.R."/>
            <person name="Sharp A.R."/>
            <person name="Dally N."/>
            <person name="Boughton B.A."/>
            <person name="Woo Y.H."/>
            <person name="Gao G."/>
            <person name="Schijlen E.G.W.M."/>
            <person name="Guo X."/>
            <person name="Momin A.A."/>
            <person name="Negrao S."/>
            <person name="Al-Babili S."/>
            <person name="Gehring C."/>
            <person name="Roessner U."/>
            <person name="Jung C."/>
            <person name="Murphy K."/>
            <person name="Arold S.T."/>
            <person name="Gojobori T."/>
            <person name="van der Linden C.G."/>
            <person name="van Loo E.N."/>
            <person name="Jellen E.N."/>
            <person name="Maughan P.J."/>
            <person name="Tester M."/>
        </authorList>
    </citation>
    <scope>NUCLEOTIDE SEQUENCE [LARGE SCALE GENOMIC DNA]</scope>
    <source>
        <strain evidence="3">cv. PI 614886</strain>
    </source>
</reference>
<dbReference type="Pfam" id="PF13041">
    <property type="entry name" value="PPR_2"/>
    <property type="match status" value="1"/>
</dbReference>
<dbReference type="PANTHER" id="PTHR47926:SF354">
    <property type="entry name" value="REPEAT (PPR-LIKE) SUPERFAMILY PROTEIN, PUTATIVE-RELATED"/>
    <property type="match status" value="1"/>
</dbReference>
<dbReference type="Pfam" id="PF20431">
    <property type="entry name" value="E_motif"/>
    <property type="match status" value="1"/>
</dbReference>
<reference evidence="3" key="2">
    <citation type="submission" date="2021-03" db="UniProtKB">
        <authorList>
            <consortium name="EnsemblPlants"/>
        </authorList>
    </citation>
    <scope>IDENTIFICATION</scope>
</reference>
<dbReference type="EnsemblPlants" id="AUR62036935-RA">
    <property type="protein sequence ID" value="AUR62036935-RA:cds"/>
    <property type="gene ID" value="AUR62036935"/>
</dbReference>
<feature type="repeat" description="PPR" evidence="2">
    <location>
        <begin position="110"/>
        <end position="144"/>
    </location>
</feature>
<sequence>MLNFGIRPDEFSYPSVLMACGEQLDLGFGKEVHNSILVSNYGESICVRNALISMYGKCGEVGVARVLFDNLPNKDGYSWNSMISRYASKGMWEEAFVLFEKMRLEDVELNIITWNTIIGRCLRTGNYDRALDLVYQMRTCAIMLDVVSMASGLCACSHMRSIKTGKEMHAFIIHGGCANFLNVENALITMYAWYQDHRHSHIIFQQMEEKDIISWNSIISGYAHYGKYEEASFLFREMLLCGFRPNYVTIASILPLCAREANLQHGKELHCFIIKRQDFSEYLLLWNARGGYGEVALKLFEETNNSGIKPDLISLVAILSACIHSGLVIQAGLLKKAEEIIKTMPFEPSADMWATLIRACQIHRNIDLGEWAAEKLLALRPRNPGFYVLIANMYTTASCWDKLARVRTYMRDLGLLKSPGCAWVDLGSGFEPFSWNYHMRYIPYWKD</sequence>
<dbReference type="Gramene" id="AUR62036935-RA">
    <property type="protein sequence ID" value="AUR62036935-RA:cds"/>
    <property type="gene ID" value="AUR62036935"/>
</dbReference>
<dbReference type="PROSITE" id="PS51375">
    <property type="entry name" value="PPR"/>
    <property type="match status" value="3"/>
</dbReference>
<dbReference type="GO" id="GO:0003723">
    <property type="term" value="F:RNA binding"/>
    <property type="evidence" value="ECO:0007669"/>
    <property type="project" value="InterPro"/>
</dbReference>
<evidence type="ECO:0000256" key="1">
    <source>
        <dbReference type="ARBA" id="ARBA00022737"/>
    </source>
</evidence>
<feature type="repeat" description="PPR" evidence="2">
    <location>
        <begin position="75"/>
        <end position="109"/>
    </location>
</feature>
<dbReference type="NCBIfam" id="TIGR00756">
    <property type="entry name" value="PPR"/>
    <property type="match status" value="3"/>
</dbReference>
<dbReference type="AlphaFoldDB" id="A0A803MXK5"/>
<dbReference type="InterPro" id="IPR002885">
    <property type="entry name" value="PPR_rpt"/>
</dbReference>
<proteinExistence type="predicted"/>
<dbReference type="Pfam" id="PF01535">
    <property type="entry name" value="PPR"/>
    <property type="match status" value="3"/>
</dbReference>
<evidence type="ECO:0000313" key="4">
    <source>
        <dbReference type="Proteomes" id="UP000596660"/>
    </source>
</evidence>
<dbReference type="FunFam" id="1.25.40.10:FF:000627">
    <property type="entry name" value="Pentatricopeptide repeat-containing protein"/>
    <property type="match status" value="1"/>
</dbReference>
<evidence type="ECO:0000313" key="3">
    <source>
        <dbReference type="EnsemblPlants" id="AUR62036935-RA:cds"/>
    </source>
</evidence>
<dbReference type="FunFam" id="1.25.40.10:FF:000393">
    <property type="entry name" value="Pentatricopeptide repeat-containing protein At1g20230"/>
    <property type="match status" value="1"/>
</dbReference>
<name>A0A803MXK5_CHEQI</name>
<dbReference type="InterPro" id="IPR011990">
    <property type="entry name" value="TPR-like_helical_dom_sf"/>
</dbReference>
<protein>
    <recommendedName>
        <fullName evidence="5">Pentatricopeptide repeat-containing protein</fullName>
    </recommendedName>
</protein>
<dbReference type="Gene3D" id="1.25.40.10">
    <property type="entry name" value="Tetratricopeptide repeat domain"/>
    <property type="match status" value="3"/>
</dbReference>
<dbReference type="InterPro" id="IPR046848">
    <property type="entry name" value="E_motif"/>
</dbReference>